<accession>A0A075SJM5</accession>
<dbReference type="PANTHER" id="PTHR43054:SF1">
    <property type="entry name" value="SCYLLO-INOSITOL 2-DEHYDROGENASE (NADP(+)) IOLU"/>
    <property type="match status" value="1"/>
</dbReference>
<proteinExistence type="predicted"/>
<organism evidence="2 3">
    <name type="scientific">Streptococcus suis 6407</name>
    <dbReference type="NCBI Taxonomy" id="1214179"/>
    <lineage>
        <taxon>Bacteria</taxon>
        <taxon>Bacillati</taxon>
        <taxon>Bacillota</taxon>
        <taxon>Bacilli</taxon>
        <taxon>Lactobacillales</taxon>
        <taxon>Streptococcaceae</taxon>
        <taxon>Streptococcus</taxon>
    </lineage>
</organism>
<name>A0A075SJM5_STRSU</name>
<dbReference type="InterPro" id="IPR036291">
    <property type="entry name" value="NAD(P)-bd_dom_sf"/>
</dbReference>
<protein>
    <submittedName>
        <fullName evidence="2">Dehydrogenase</fullName>
    </submittedName>
</protein>
<dbReference type="Proteomes" id="UP000028185">
    <property type="component" value="Chromosome"/>
</dbReference>
<evidence type="ECO:0000259" key="1">
    <source>
        <dbReference type="Pfam" id="PF01408"/>
    </source>
</evidence>
<dbReference type="Gene3D" id="3.40.50.720">
    <property type="entry name" value="NAD(P)-binding Rossmann-like Domain"/>
    <property type="match status" value="1"/>
</dbReference>
<dbReference type="AlphaFoldDB" id="A0A075SJM5"/>
<sequence>MLNFGIVGTSDISHRFIEAAHLSGHYQLQAVFSRKLETAAAFSEQYEGVDLYTEWVKFLSAPIDVVYIASPNALHFEQAKAVLAAGKHAIVEKPMVSTPQELEQLRRVAQENNVFLFEAARNYHEQAQAIIREFLTDKTILGGSFGYAKYSSKMPELLAGQMPNIFSTDFSGGALMDLGVYTLYAAIGILGTPRTARYVAQQLPSSIDLNGSGQLIYDNYIVHIQAGKNITSNLASEIYTNDGTLTLNACQYISSAIFTKHDGEQIVLPIQAAQHPMLEEALEIAQAIKQQNRKLVDQWLAVAESVHQTLYTMRQDAGIIFKADNNEI</sequence>
<dbReference type="Pfam" id="PF01408">
    <property type="entry name" value="GFO_IDH_MocA"/>
    <property type="match status" value="1"/>
</dbReference>
<dbReference type="SUPFAM" id="SSF55347">
    <property type="entry name" value="Glyceraldehyde-3-phosphate dehydrogenase-like, C-terminal domain"/>
    <property type="match status" value="1"/>
</dbReference>
<dbReference type="EMBL" id="CP008921">
    <property type="protein sequence ID" value="AIG44058.1"/>
    <property type="molecule type" value="Genomic_DNA"/>
</dbReference>
<dbReference type="HOGENOM" id="CLU_023194_7_0_9"/>
<evidence type="ECO:0000313" key="3">
    <source>
        <dbReference type="Proteomes" id="UP000028185"/>
    </source>
</evidence>
<dbReference type="SUPFAM" id="SSF51735">
    <property type="entry name" value="NAD(P)-binding Rossmann-fold domains"/>
    <property type="match status" value="1"/>
</dbReference>
<reference evidence="2 3" key="1">
    <citation type="journal article" date="2014" name="Genome Announc.">
        <title>Whole-Genome Sequence of Streptococcus suis Serotype 4 Reference Strain 6407.</title>
        <authorList>
            <person name="Wang K."/>
            <person name="Chen J."/>
            <person name="Yao H."/>
            <person name="Lu C."/>
        </authorList>
    </citation>
    <scope>NUCLEOTIDE SEQUENCE [LARGE SCALE GENOMIC DNA]</scope>
    <source>
        <strain evidence="2">6407</strain>
    </source>
</reference>
<dbReference type="PANTHER" id="PTHR43054">
    <property type="match status" value="1"/>
</dbReference>
<gene>
    <name evidence="2" type="ORF">ID09_08505</name>
</gene>
<dbReference type="RefSeq" id="WP_002936219.1">
    <property type="nucleotide sequence ID" value="NZ_ALLE01000013.1"/>
</dbReference>
<dbReference type="PATRIC" id="fig|1214179.4.peg.1681"/>
<dbReference type="InterPro" id="IPR000683">
    <property type="entry name" value="Gfo/Idh/MocA-like_OxRdtase_N"/>
</dbReference>
<dbReference type="GO" id="GO:0000166">
    <property type="term" value="F:nucleotide binding"/>
    <property type="evidence" value="ECO:0007669"/>
    <property type="project" value="InterPro"/>
</dbReference>
<evidence type="ECO:0000313" key="2">
    <source>
        <dbReference type="EMBL" id="AIG44058.1"/>
    </source>
</evidence>
<feature type="domain" description="Gfo/Idh/MocA-like oxidoreductase N-terminal" evidence="1">
    <location>
        <begin position="2"/>
        <end position="117"/>
    </location>
</feature>
<dbReference type="Gene3D" id="3.30.360.10">
    <property type="entry name" value="Dihydrodipicolinate Reductase, domain 2"/>
    <property type="match status" value="1"/>
</dbReference>